<dbReference type="SUPFAM" id="SSF48726">
    <property type="entry name" value="Immunoglobulin"/>
    <property type="match status" value="1"/>
</dbReference>
<dbReference type="GO" id="GO:0005886">
    <property type="term" value="C:plasma membrane"/>
    <property type="evidence" value="ECO:0007669"/>
    <property type="project" value="TreeGrafter"/>
</dbReference>
<name>A0AAR2KV84_PYGNA</name>
<organism evidence="5 6">
    <name type="scientific">Pygocentrus nattereri</name>
    <name type="common">Red-bellied piranha</name>
    <dbReference type="NCBI Taxonomy" id="42514"/>
    <lineage>
        <taxon>Eukaryota</taxon>
        <taxon>Metazoa</taxon>
        <taxon>Chordata</taxon>
        <taxon>Craniata</taxon>
        <taxon>Vertebrata</taxon>
        <taxon>Euteleostomi</taxon>
        <taxon>Actinopterygii</taxon>
        <taxon>Neopterygii</taxon>
        <taxon>Teleostei</taxon>
        <taxon>Ostariophysi</taxon>
        <taxon>Characiformes</taxon>
        <taxon>Characoidei</taxon>
        <taxon>Pygocentrus</taxon>
    </lineage>
</organism>
<dbReference type="GeneTree" id="ENSGT01120000277606"/>
<dbReference type="InterPro" id="IPR036179">
    <property type="entry name" value="Ig-like_dom_sf"/>
</dbReference>
<reference evidence="5" key="3">
    <citation type="submission" date="2025-09" db="UniProtKB">
        <authorList>
            <consortium name="Ensembl"/>
        </authorList>
    </citation>
    <scope>IDENTIFICATION</scope>
</reference>
<feature type="domain" description="Immunoglobulin V-set" evidence="4">
    <location>
        <begin position="19"/>
        <end position="109"/>
    </location>
</feature>
<evidence type="ECO:0000313" key="6">
    <source>
        <dbReference type="Proteomes" id="UP001501920"/>
    </source>
</evidence>
<dbReference type="Ensembl" id="ENSPNAT00000052649.1">
    <property type="protein sequence ID" value="ENSPNAP00000066312.1"/>
    <property type="gene ID" value="ENSPNAG00000033415.1"/>
</dbReference>
<accession>A0AAR2KV84</accession>
<proteinExistence type="predicted"/>
<evidence type="ECO:0000259" key="4">
    <source>
        <dbReference type="Pfam" id="PF07686"/>
    </source>
</evidence>
<dbReference type="Proteomes" id="UP001501920">
    <property type="component" value="Chromosome 12"/>
</dbReference>
<evidence type="ECO:0000256" key="1">
    <source>
        <dbReference type="ARBA" id="ARBA00004370"/>
    </source>
</evidence>
<reference evidence="5" key="2">
    <citation type="submission" date="2025-08" db="UniProtKB">
        <authorList>
            <consortium name="Ensembl"/>
        </authorList>
    </citation>
    <scope>IDENTIFICATION</scope>
</reference>
<dbReference type="InterPro" id="IPR013783">
    <property type="entry name" value="Ig-like_fold"/>
</dbReference>
<dbReference type="AlphaFoldDB" id="A0AAR2KV84"/>
<dbReference type="PANTHER" id="PTHR11860">
    <property type="entry name" value="POLYMERIC-IMMUNOGLOBULIN RECEPTOR"/>
    <property type="match status" value="1"/>
</dbReference>
<evidence type="ECO:0000256" key="3">
    <source>
        <dbReference type="ARBA" id="ARBA00023136"/>
    </source>
</evidence>
<dbReference type="PANTHER" id="PTHR11860:SF118">
    <property type="entry name" value="CMRF35-LIKE MOLECULE 3-RELATED"/>
    <property type="match status" value="1"/>
</dbReference>
<dbReference type="InterPro" id="IPR013106">
    <property type="entry name" value="Ig_V-set"/>
</dbReference>
<dbReference type="CDD" id="cd05716">
    <property type="entry name" value="IgV_pIgR_like"/>
    <property type="match status" value="1"/>
</dbReference>
<dbReference type="GO" id="GO:0004888">
    <property type="term" value="F:transmembrane signaling receptor activity"/>
    <property type="evidence" value="ECO:0007669"/>
    <property type="project" value="TreeGrafter"/>
</dbReference>
<reference evidence="5 6" key="1">
    <citation type="submission" date="2020-10" db="EMBL/GenBank/DDBJ databases">
        <title>Pygocentrus nattereri (red-bellied piranha) genome, fPygNat1, primary haplotype.</title>
        <authorList>
            <person name="Myers G."/>
            <person name="Meyer A."/>
            <person name="Karagic N."/>
            <person name="Pippel M."/>
            <person name="Winkler S."/>
            <person name="Tracey A."/>
            <person name="Wood J."/>
            <person name="Formenti G."/>
            <person name="Howe K."/>
            <person name="Fedrigo O."/>
            <person name="Jarvis E.D."/>
        </authorList>
    </citation>
    <scope>NUCLEOTIDE SEQUENCE [LARGE SCALE GENOMIC DNA]</scope>
</reference>
<keyword evidence="3" id="KW-0472">Membrane</keyword>
<keyword evidence="2" id="KW-0812">Transmembrane</keyword>
<dbReference type="InterPro" id="IPR050671">
    <property type="entry name" value="CD300_family_receptors"/>
</dbReference>
<comment type="subcellular location">
    <subcellularLocation>
        <location evidence="1">Membrane</location>
    </subcellularLocation>
</comment>
<evidence type="ECO:0000256" key="2">
    <source>
        <dbReference type="ARBA" id="ARBA00022692"/>
    </source>
</evidence>
<evidence type="ECO:0000313" key="5">
    <source>
        <dbReference type="Ensembl" id="ENSPNAP00000066312.1"/>
    </source>
</evidence>
<keyword evidence="6" id="KW-1185">Reference proteome</keyword>
<dbReference type="Gene3D" id="2.60.40.10">
    <property type="entry name" value="Immunoglobulins"/>
    <property type="match status" value="1"/>
</dbReference>
<sequence>LWLFLGSVMGDVFTLDGYGNIAVITCPYSKGYESYTKYFCKGGYTDCENILKSNGKDSWTSKDRIIMNDDTEQKKLVVTIRDLRMEDAGDYGCGIETTGRDPFTLVHLKVIKGTCCLSFSAYGFYSVFTVDVMKG</sequence>
<protein>
    <recommendedName>
        <fullName evidence="4">Immunoglobulin V-set domain-containing protein</fullName>
    </recommendedName>
</protein>
<dbReference type="Pfam" id="PF07686">
    <property type="entry name" value="V-set"/>
    <property type="match status" value="1"/>
</dbReference>